<dbReference type="InterPro" id="IPR010432">
    <property type="entry name" value="RDD"/>
</dbReference>
<organism evidence="7 8">
    <name type="scientific">Micromonospora zhanjiangensis</name>
    <dbReference type="NCBI Taxonomy" id="1522057"/>
    <lineage>
        <taxon>Bacteria</taxon>
        <taxon>Bacillati</taxon>
        <taxon>Actinomycetota</taxon>
        <taxon>Actinomycetes</taxon>
        <taxon>Micromonosporales</taxon>
        <taxon>Micromonosporaceae</taxon>
        <taxon>Micromonospora</taxon>
    </lineage>
</organism>
<comment type="caution">
    <text evidence="7">The sequence shown here is derived from an EMBL/GenBank/DDBJ whole genome shotgun (WGS) entry which is preliminary data.</text>
</comment>
<evidence type="ECO:0000313" key="8">
    <source>
        <dbReference type="Proteomes" id="UP001595868"/>
    </source>
</evidence>
<keyword evidence="3 5" id="KW-1133">Transmembrane helix</keyword>
<evidence type="ECO:0000313" key="7">
    <source>
        <dbReference type="EMBL" id="MFC4105567.1"/>
    </source>
</evidence>
<dbReference type="EMBL" id="JBHSBN010000003">
    <property type="protein sequence ID" value="MFC4105567.1"/>
    <property type="molecule type" value="Genomic_DNA"/>
</dbReference>
<evidence type="ECO:0000256" key="2">
    <source>
        <dbReference type="ARBA" id="ARBA00022692"/>
    </source>
</evidence>
<accession>A0ABV8KHI4</accession>
<evidence type="ECO:0000256" key="3">
    <source>
        <dbReference type="ARBA" id="ARBA00022989"/>
    </source>
</evidence>
<keyword evidence="2 5" id="KW-0812">Transmembrane</keyword>
<proteinExistence type="predicted"/>
<feature type="transmembrane region" description="Helical" evidence="5">
    <location>
        <begin position="12"/>
        <end position="32"/>
    </location>
</feature>
<name>A0ABV8KHI4_9ACTN</name>
<dbReference type="RefSeq" id="WP_377543096.1">
    <property type="nucleotide sequence ID" value="NZ_JBHSBN010000003.1"/>
</dbReference>
<dbReference type="Pfam" id="PF06271">
    <property type="entry name" value="RDD"/>
    <property type="match status" value="1"/>
</dbReference>
<keyword evidence="8" id="KW-1185">Reference proteome</keyword>
<reference evidence="8" key="1">
    <citation type="journal article" date="2019" name="Int. J. Syst. Evol. Microbiol.">
        <title>The Global Catalogue of Microorganisms (GCM) 10K type strain sequencing project: providing services to taxonomists for standard genome sequencing and annotation.</title>
        <authorList>
            <consortium name="The Broad Institute Genomics Platform"/>
            <consortium name="The Broad Institute Genome Sequencing Center for Infectious Disease"/>
            <person name="Wu L."/>
            <person name="Ma J."/>
        </authorList>
    </citation>
    <scope>NUCLEOTIDE SEQUENCE [LARGE SCALE GENOMIC DNA]</scope>
    <source>
        <strain evidence="8">2902at01</strain>
    </source>
</reference>
<feature type="transmembrane region" description="Helical" evidence="5">
    <location>
        <begin position="38"/>
        <end position="58"/>
    </location>
</feature>
<evidence type="ECO:0000256" key="4">
    <source>
        <dbReference type="ARBA" id="ARBA00023136"/>
    </source>
</evidence>
<protein>
    <submittedName>
        <fullName evidence="7">RDD family protein</fullName>
    </submittedName>
</protein>
<evidence type="ECO:0000256" key="5">
    <source>
        <dbReference type="SAM" id="Phobius"/>
    </source>
</evidence>
<feature type="domain" description="RDD" evidence="6">
    <location>
        <begin position="10"/>
        <end position="112"/>
    </location>
</feature>
<sequence>MAWRAGAPVDLGRRFGALGIDWILCLLASGLITDPRVAPSGPVLILIAVYGFFVGLFAQTPGMYLMKIRCVAYADGGRIGVFRGLLRGVLLCLAVPPLIMDEQRRGLHDRAVGSIVVPVPRDPAER</sequence>
<comment type="subcellular location">
    <subcellularLocation>
        <location evidence="1">Membrane</location>
        <topology evidence="1">Multi-pass membrane protein</topology>
    </subcellularLocation>
</comment>
<evidence type="ECO:0000259" key="6">
    <source>
        <dbReference type="Pfam" id="PF06271"/>
    </source>
</evidence>
<dbReference type="Proteomes" id="UP001595868">
    <property type="component" value="Unassembled WGS sequence"/>
</dbReference>
<evidence type="ECO:0000256" key="1">
    <source>
        <dbReference type="ARBA" id="ARBA00004141"/>
    </source>
</evidence>
<gene>
    <name evidence="7" type="ORF">ACFOX0_06400</name>
</gene>
<keyword evidence="4 5" id="KW-0472">Membrane</keyword>